<dbReference type="PANTHER" id="PTHR30314">
    <property type="entry name" value="CELL DIVISION PROTEIN FTSZ-RELATED"/>
    <property type="match status" value="1"/>
</dbReference>
<dbReference type="InterPro" id="IPR003008">
    <property type="entry name" value="Tubulin_FtsZ_GTPase"/>
</dbReference>
<dbReference type="Pfam" id="PF22453">
    <property type="entry name" value="TubZ-like_C"/>
    <property type="match status" value="1"/>
</dbReference>
<dbReference type="Pfam" id="PF00091">
    <property type="entry name" value="Tubulin"/>
    <property type="match status" value="1"/>
</dbReference>
<dbReference type="Gene3D" id="3.40.50.1440">
    <property type="entry name" value="Tubulin/FtsZ, GTPase domain"/>
    <property type="match status" value="1"/>
</dbReference>
<keyword evidence="5" id="KW-0131">Cell cycle</keyword>
<feature type="compositionally biased region" description="Basic and acidic residues" evidence="3">
    <location>
        <begin position="380"/>
        <end position="390"/>
    </location>
</feature>
<evidence type="ECO:0000256" key="3">
    <source>
        <dbReference type="SAM" id="MobiDB-lite"/>
    </source>
</evidence>
<dbReference type="SMART" id="SM00864">
    <property type="entry name" value="Tubulin"/>
    <property type="match status" value="1"/>
</dbReference>
<evidence type="ECO:0000256" key="2">
    <source>
        <dbReference type="ARBA" id="ARBA00023134"/>
    </source>
</evidence>
<dbReference type="SUPFAM" id="SSF52490">
    <property type="entry name" value="Tubulin nucleotide-binding domain-like"/>
    <property type="match status" value="1"/>
</dbReference>
<evidence type="ECO:0000259" key="4">
    <source>
        <dbReference type="SMART" id="SM00864"/>
    </source>
</evidence>
<protein>
    <submittedName>
        <fullName evidence="5">Cell division GTPase</fullName>
    </submittedName>
</protein>
<keyword evidence="2" id="KW-0342">GTP-binding</keyword>
<dbReference type="GO" id="GO:0005737">
    <property type="term" value="C:cytoplasm"/>
    <property type="evidence" value="ECO:0007669"/>
    <property type="project" value="TreeGrafter"/>
</dbReference>
<dbReference type="GO" id="GO:0032153">
    <property type="term" value="C:cell division site"/>
    <property type="evidence" value="ECO:0007669"/>
    <property type="project" value="TreeGrafter"/>
</dbReference>
<dbReference type="Proteomes" id="UP000215596">
    <property type="component" value="Unassembled WGS sequence"/>
</dbReference>
<dbReference type="GO" id="GO:0005525">
    <property type="term" value="F:GTP binding"/>
    <property type="evidence" value="ECO:0007669"/>
    <property type="project" value="UniProtKB-KW"/>
</dbReference>
<dbReference type="AlphaFoldDB" id="A0A268EE13"/>
<dbReference type="OrthoDB" id="2905805at2"/>
<dbReference type="RefSeq" id="WP_095268037.1">
    <property type="nucleotide sequence ID" value="NZ_NPBY01000108.1"/>
</dbReference>
<dbReference type="PANTHER" id="PTHR30314:SF10">
    <property type="entry name" value="TUBULIN-LIKE PROTEIN CETZ"/>
    <property type="match status" value="1"/>
</dbReference>
<dbReference type="InterPro" id="IPR036525">
    <property type="entry name" value="Tubulin/FtsZ_GTPase_sf"/>
</dbReference>
<evidence type="ECO:0000313" key="6">
    <source>
        <dbReference type="Proteomes" id="UP000215596"/>
    </source>
</evidence>
<dbReference type="GO" id="GO:0003924">
    <property type="term" value="F:GTPase activity"/>
    <property type="evidence" value="ECO:0007669"/>
    <property type="project" value="InterPro"/>
</dbReference>
<feature type="region of interest" description="Disordered" evidence="3">
    <location>
        <begin position="380"/>
        <end position="413"/>
    </location>
</feature>
<dbReference type="InterPro" id="IPR045061">
    <property type="entry name" value="FtsZ/CetZ"/>
</dbReference>
<gene>
    <name evidence="5" type="ORF">CHH67_24745</name>
</gene>
<organism evidence="5 6">
    <name type="scientific">Paenibacillus campinasensis</name>
    <dbReference type="NCBI Taxonomy" id="66347"/>
    <lineage>
        <taxon>Bacteria</taxon>
        <taxon>Bacillati</taxon>
        <taxon>Bacillota</taxon>
        <taxon>Bacilli</taxon>
        <taxon>Bacillales</taxon>
        <taxon>Paenibacillaceae</taxon>
        <taxon>Paenibacillus</taxon>
    </lineage>
</organism>
<dbReference type="GO" id="GO:0051301">
    <property type="term" value="P:cell division"/>
    <property type="evidence" value="ECO:0007669"/>
    <property type="project" value="UniProtKB-KW"/>
</dbReference>
<reference evidence="5 6" key="1">
    <citation type="submission" date="2017-07" db="EMBL/GenBank/DDBJ databases">
        <title>Isolation and whole genome analysis of endospore-forming bacteria from heroin.</title>
        <authorList>
            <person name="Kalinowski J."/>
            <person name="Ahrens B."/>
            <person name="Al-Dilaimi A."/>
            <person name="Winkler A."/>
            <person name="Wibberg D."/>
            <person name="Schleenbecker U."/>
            <person name="Ruckert C."/>
            <person name="Wolfel R."/>
            <person name="Grass G."/>
        </authorList>
    </citation>
    <scope>NUCLEOTIDE SEQUENCE [LARGE SCALE GENOMIC DNA]</scope>
    <source>
        <strain evidence="5 6">7537-G1</strain>
    </source>
</reference>
<comment type="caution">
    <text evidence="5">The sequence shown here is derived from an EMBL/GenBank/DDBJ whole genome shotgun (WGS) entry which is preliminary data.</text>
</comment>
<feature type="domain" description="Tubulin/FtsZ GTPase" evidence="4">
    <location>
        <begin position="25"/>
        <end position="213"/>
    </location>
</feature>
<feature type="region of interest" description="Disordered" evidence="3">
    <location>
        <begin position="422"/>
        <end position="441"/>
    </location>
</feature>
<keyword evidence="1" id="KW-0547">Nucleotide-binding</keyword>
<evidence type="ECO:0000256" key="1">
    <source>
        <dbReference type="ARBA" id="ARBA00022741"/>
    </source>
</evidence>
<evidence type="ECO:0000313" key="5">
    <source>
        <dbReference type="EMBL" id="PAD71357.1"/>
    </source>
</evidence>
<accession>A0A268EE13</accession>
<dbReference type="EMBL" id="NPBY01000108">
    <property type="protein sequence ID" value="PAD71357.1"/>
    <property type="molecule type" value="Genomic_DNA"/>
</dbReference>
<proteinExistence type="predicted"/>
<keyword evidence="5" id="KW-0132">Cell division</keyword>
<name>A0A268EE13_9BACL</name>
<sequence length="441" mass="48850">MVLKIDNVWPLEGFVTQLNAEPGLNIGLIGTGQGGGKMVDAMASIRSPKNDQPIYPAMVINSNLGDMKNLKNIPAKYKFPLLGYEKGVGKDPETGRQAFLENGERIFDAIAELMQDVDVVVVAASMGGGTGTGSINELTDAISRFLGKPVIAITSLPRPNEVESLNAYNALAELVPKLNHIETDDNGRSFRLLESLIMLDNEKIIQDHIQEPEVPGISWDYYSNYKLASTLHEWSVLTSLGSDYTVDAADLYNHILFGGGVITFAKKRINLDEVTNKDDLIQEIISTYRGKNVLANGFDYVNDMRSMALVVVIPREREHELNHDTLEIIRTEIKNELPQINFYPGLATHGSKRHAIVYTIANMAGLPERAKNLREEAEALQREREERENRSSGFNLGEKIQTSNRVGGKRGAAGINPYKMQVAASSEETKEPNKIINPFKK</sequence>
<dbReference type="InterPro" id="IPR054719">
    <property type="entry name" value="TubZ-like_C"/>
</dbReference>